<dbReference type="Proteomes" id="UP000654471">
    <property type="component" value="Unassembled WGS sequence"/>
</dbReference>
<proteinExistence type="predicted"/>
<evidence type="ECO:0000313" key="2">
    <source>
        <dbReference type="EMBL" id="GGU74753.1"/>
    </source>
</evidence>
<evidence type="ECO:0000313" key="3">
    <source>
        <dbReference type="Proteomes" id="UP000654471"/>
    </source>
</evidence>
<dbReference type="InterPro" id="IPR029068">
    <property type="entry name" value="Glyas_Bleomycin-R_OHBP_Dase"/>
</dbReference>
<evidence type="ECO:0000259" key="1">
    <source>
        <dbReference type="Pfam" id="PF00903"/>
    </source>
</evidence>
<name>A0ABQ2VAU4_9ACTN</name>
<sequence>MHYLAVDDFDTWVDQHTAHVDIVKGPVDAGGHQALYFRDPNGYLIGVTQKTQH</sequence>
<comment type="caution">
    <text evidence="2">The sequence shown here is derived from an EMBL/GenBank/DDBJ whole genome shotgun (WGS) entry which is preliminary data.</text>
</comment>
<accession>A0ABQ2VAU4</accession>
<dbReference type="SUPFAM" id="SSF54593">
    <property type="entry name" value="Glyoxalase/Bleomycin resistance protein/Dihydroxybiphenyl dioxygenase"/>
    <property type="match status" value="1"/>
</dbReference>
<gene>
    <name evidence="2" type="ORF">GCM10010211_45830</name>
</gene>
<dbReference type="Pfam" id="PF00903">
    <property type="entry name" value="Glyoxalase"/>
    <property type="match status" value="1"/>
</dbReference>
<dbReference type="RefSeq" id="WP_189302810.1">
    <property type="nucleotide sequence ID" value="NZ_BMRP01000016.1"/>
</dbReference>
<keyword evidence="3" id="KW-1185">Reference proteome</keyword>
<reference evidence="3" key="1">
    <citation type="journal article" date="2019" name="Int. J. Syst. Evol. Microbiol.">
        <title>The Global Catalogue of Microorganisms (GCM) 10K type strain sequencing project: providing services to taxonomists for standard genome sequencing and annotation.</title>
        <authorList>
            <consortium name="The Broad Institute Genomics Platform"/>
            <consortium name="The Broad Institute Genome Sequencing Center for Infectious Disease"/>
            <person name="Wu L."/>
            <person name="Ma J."/>
        </authorList>
    </citation>
    <scope>NUCLEOTIDE SEQUENCE [LARGE SCALE GENOMIC DNA]</scope>
    <source>
        <strain evidence="3">JCM 3399</strain>
    </source>
</reference>
<protein>
    <recommendedName>
        <fullName evidence="1">Glyoxalase/fosfomycin resistance/dioxygenase domain-containing protein</fullName>
    </recommendedName>
</protein>
<dbReference type="EMBL" id="BMRP01000016">
    <property type="protein sequence ID" value="GGU74753.1"/>
    <property type="molecule type" value="Genomic_DNA"/>
</dbReference>
<dbReference type="InterPro" id="IPR004360">
    <property type="entry name" value="Glyas_Fos-R_dOase_dom"/>
</dbReference>
<dbReference type="Gene3D" id="3.10.180.10">
    <property type="entry name" value="2,3-Dihydroxybiphenyl 1,2-Dioxygenase, domain 1"/>
    <property type="match status" value="1"/>
</dbReference>
<organism evidence="2 3">
    <name type="scientific">Streptomyces albospinus</name>
    <dbReference type="NCBI Taxonomy" id="285515"/>
    <lineage>
        <taxon>Bacteria</taxon>
        <taxon>Bacillati</taxon>
        <taxon>Actinomycetota</taxon>
        <taxon>Actinomycetes</taxon>
        <taxon>Kitasatosporales</taxon>
        <taxon>Streptomycetaceae</taxon>
        <taxon>Streptomyces</taxon>
    </lineage>
</organism>
<feature type="domain" description="Glyoxalase/fosfomycin resistance/dioxygenase" evidence="1">
    <location>
        <begin position="3"/>
        <end position="45"/>
    </location>
</feature>